<feature type="compositionally biased region" description="Low complexity" evidence="1">
    <location>
        <begin position="21"/>
        <end position="64"/>
    </location>
</feature>
<keyword evidence="4" id="KW-1185">Reference proteome</keyword>
<sequence length="93" mass="9759">MKRMMFAALAIAVATPALAQTMPAPAPAQDPAMAQPAAPTTTPDANMSAATPAAPMPATGTYPMCSRTVTDQCTERSNARGERLHSTPRPHRR</sequence>
<protein>
    <recommendedName>
        <fullName evidence="5">Fe-S oxidoreductase</fullName>
    </recommendedName>
</protein>
<dbReference type="RefSeq" id="WP_188445483.1">
    <property type="nucleotide sequence ID" value="NZ_BMDW01000003.1"/>
</dbReference>
<evidence type="ECO:0000313" key="3">
    <source>
        <dbReference type="EMBL" id="GGA39371.1"/>
    </source>
</evidence>
<gene>
    <name evidence="3" type="ORF">GCM10011395_07060</name>
</gene>
<keyword evidence="2" id="KW-0732">Signal</keyword>
<accession>A0ABQ1G9K1</accession>
<feature type="region of interest" description="Disordered" evidence="1">
    <location>
        <begin position="21"/>
        <end position="93"/>
    </location>
</feature>
<evidence type="ECO:0000256" key="2">
    <source>
        <dbReference type="SAM" id="SignalP"/>
    </source>
</evidence>
<evidence type="ECO:0000256" key="1">
    <source>
        <dbReference type="SAM" id="MobiDB-lite"/>
    </source>
</evidence>
<reference evidence="4" key="1">
    <citation type="journal article" date="2019" name="Int. J. Syst. Evol. Microbiol.">
        <title>The Global Catalogue of Microorganisms (GCM) 10K type strain sequencing project: providing services to taxonomists for standard genome sequencing and annotation.</title>
        <authorList>
            <consortium name="The Broad Institute Genomics Platform"/>
            <consortium name="The Broad Institute Genome Sequencing Center for Infectious Disease"/>
            <person name="Wu L."/>
            <person name="Ma J."/>
        </authorList>
    </citation>
    <scope>NUCLEOTIDE SEQUENCE [LARGE SCALE GENOMIC DNA]</scope>
    <source>
        <strain evidence="4">CGMCC 1.10106</strain>
    </source>
</reference>
<name>A0ABQ1G9K1_9SPHN</name>
<evidence type="ECO:0008006" key="5">
    <source>
        <dbReference type="Google" id="ProtNLM"/>
    </source>
</evidence>
<dbReference type="Proteomes" id="UP000618591">
    <property type="component" value="Unassembled WGS sequence"/>
</dbReference>
<feature type="compositionally biased region" description="Basic and acidic residues" evidence="1">
    <location>
        <begin position="73"/>
        <end position="85"/>
    </location>
</feature>
<feature type="chain" id="PRO_5047164957" description="Fe-S oxidoreductase" evidence="2">
    <location>
        <begin position="20"/>
        <end position="93"/>
    </location>
</feature>
<dbReference type="EMBL" id="BMDW01000003">
    <property type="protein sequence ID" value="GGA39371.1"/>
    <property type="molecule type" value="Genomic_DNA"/>
</dbReference>
<organism evidence="3 4">
    <name type="scientific">Sphingomonas psychrolutea</name>
    <dbReference type="NCBI Taxonomy" id="1259676"/>
    <lineage>
        <taxon>Bacteria</taxon>
        <taxon>Pseudomonadati</taxon>
        <taxon>Pseudomonadota</taxon>
        <taxon>Alphaproteobacteria</taxon>
        <taxon>Sphingomonadales</taxon>
        <taxon>Sphingomonadaceae</taxon>
        <taxon>Sphingomonas</taxon>
    </lineage>
</organism>
<proteinExistence type="predicted"/>
<evidence type="ECO:0000313" key="4">
    <source>
        <dbReference type="Proteomes" id="UP000618591"/>
    </source>
</evidence>
<comment type="caution">
    <text evidence="3">The sequence shown here is derived from an EMBL/GenBank/DDBJ whole genome shotgun (WGS) entry which is preliminary data.</text>
</comment>
<feature type="signal peptide" evidence="2">
    <location>
        <begin position="1"/>
        <end position="19"/>
    </location>
</feature>